<proteinExistence type="predicted"/>
<evidence type="ECO:0000313" key="6">
    <source>
        <dbReference type="Proteomes" id="UP000695000"/>
    </source>
</evidence>
<evidence type="ECO:0000313" key="7">
    <source>
        <dbReference type="RefSeq" id="XP_017771211.1"/>
    </source>
</evidence>
<dbReference type="GeneID" id="108558724"/>
<accession>A0ABM1M9G1</accession>
<dbReference type="Proteomes" id="UP000695000">
    <property type="component" value="Unplaced"/>
</dbReference>
<feature type="region of interest" description="Disordered" evidence="3">
    <location>
        <begin position="255"/>
        <end position="283"/>
    </location>
</feature>
<dbReference type="Pfam" id="PF16016">
    <property type="entry name" value="VASt"/>
    <property type="match status" value="1"/>
</dbReference>
<dbReference type="RefSeq" id="XP_017771211.1">
    <property type="nucleotide sequence ID" value="XM_017915722.1"/>
</dbReference>
<dbReference type="InterPro" id="IPR051482">
    <property type="entry name" value="Cholesterol_transport"/>
</dbReference>
<dbReference type="PANTHER" id="PTHR23319:SF4">
    <property type="entry name" value="GRAM DOMAIN CONTAINING 1B, ISOFORM E"/>
    <property type="match status" value="1"/>
</dbReference>
<gene>
    <name evidence="7" type="primary">LOC108558724</name>
</gene>
<evidence type="ECO:0000259" key="5">
    <source>
        <dbReference type="PROSITE" id="PS51778"/>
    </source>
</evidence>
<feature type="compositionally biased region" description="Low complexity" evidence="3">
    <location>
        <begin position="121"/>
        <end position="130"/>
    </location>
</feature>
<keyword evidence="4" id="KW-1133">Transmembrane helix</keyword>
<dbReference type="InterPro" id="IPR031968">
    <property type="entry name" value="VASt"/>
</dbReference>
<feature type="transmembrane region" description="Helical" evidence="4">
    <location>
        <begin position="145"/>
        <end position="163"/>
    </location>
</feature>
<keyword evidence="2 4" id="KW-0472">Membrane</keyword>
<feature type="region of interest" description="Disordered" evidence="3">
    <location>
        <begin position="102"/>
        <end position="130"/>
    </location>
</feature>
<evidence type="ECO:0000256" key="1">
    <source>
        <dbReference type="ARBA" id="ARBA00004370"/>
    </source>
</evidence>
<keyword evidence="6" id="KW-1185">Reference proteome</keyword>
<evidence type="ECO:0000256" key="3">
    <source>
        <dbReference type="SAM" id="MobiDB-lite"/>
    </source>
</evidence>
<feature type="domain" description="VASt" evidence="5">
    <location>
        <begin position="1"/>
        <end position="93"/>
    </location>
</feature>
<comment type="subcellular location">
    <subcellularLocation>
        <location evidence="1">Membrane</location>
    </subcellularLocation>
</comment>
<reference evidence="7" key="1">
    <citation type="submission" date="2025-08" db="UniProtKB">
        <authorList>
            <consortium name="RefSeq"/>
        </authorList>
    </citation>
    <scope>IDENTIFICATION</scope>
    <source>
        <tissue evidence="7">Whole Larva</tissue>
    </source>
</reference>
<keyword evidence="4" id="KW-0812">Transmembrane</keyword>
<evidence type="ECO:0000256" key="4">
    <source>
        <dbReference type="SAM" id="Phobius"/>
    </source>
</evidence>
<organism evidence="6 7">
    <name type="scientific">Nicrophorus vespilloides</name>
    <name type="common">Boreal carrion beetle</name>
    <dbReference type="NCBI Taxonomy" id="110193"/>
    <lineage>
        <taxon>Eukaryota</taxon>
        <taxon>Metazoa</taxon>
        <taxon>Ecdysozoa</taxon>
        <taxon>Arthropoda</taxon>
        <taxon>Hexapoda</taxon>
        <taxon>Insecta</taxon>
        <taxon>Pterygota</taxon>
        <taxon>Neoptera</taxon>
        <taxon>Endopterygota</taxon>
        <taxon>Coleoptera</taxon>
        <taxon>Polyphaga</taxon>
        <taxon>Staphyliniformia</taxon>
        <taxon>Silphidae</taxon>
        <taxon>Nicrophorinae</taxon>
        <taxon>Nicrophorus</taxon>
    </lineage>
</organism>
<sequence>MLPCSKAGFLYAIDVETVNAGIPYADSFCILVHYCIHRISDTQSSIAVYGQIKYKKSVWGLVKTMIEKNCWQGLEDFFTNLGSALVEHSKETISITVKRKSRRRRRPLSIQRPSSEEIEPRGTMTRGSRTGAAARRLSHISTSNIIVFAVLLLLIGLNFVLYYKLQSLEDDAPPYSIIDLHVLKDPPKSHDDWIKLLQKQEALHTVEMQKWQKVLRTAIKLLKQTEESLNELQRSIHPTYTNKIMSIIENHRNFGEQLPRDDDDEDAHHHHDDGNAAHRNEDL</sequence>
<evidence type="ECO:0000256" key="2">
    <source>
        <dbReference type="ARBA" id="ARBA00023136"/>
    </source>
</evidence>
<name>A0ABM1M9G1_NICVS</name>
<dbReference type="PROSITE" id="PS51778">
    <property type="entry name" value="VAST"/>
    <property type="match status" value="1"/>
</dbReference>
<protein>
    <submittedName>
        <fullName evidence="7">GRAM domain-containing protein 1A-like</fullName>
    </submittedName>
</protein>
<dbReference type="PANTHER" id="PTHR23319">
    <property type="entry name" value="GRAM DOMAIN CONTAINING 1B, ISOFORM E"/>
    <property type="match status" value="1"/>
</dbReference>